<comment type="caution">
    <text evidence="2">The sequence shown here is derived from an EMBL/GenBank/DDBJ whole genome shotgun (WGS) entry which is preliminary data.</text>
</comment>
<dbReference type="PANTHER" id="PTHR33233:SF17">
    <property type="entry name" value="DUF4283 DOMAIN-CONTAINING PROTEIN"/>
    <property type="match status" value="1"/>
</dbReference>
<proteinExistence type="predicted"/>
<feature type="compositionally biased region" description="Basic and acidic residues" evidence="1">
    <location>
        <begin position="205"/>
        <end position="219"/>
    </location>
</feature>
<organism evidence="2 3">
    <name type="scientific">Solanum bulbocastanum</name>
    <name type="common">Wild potato</name>
    <dbReference type="NCBI Taxonomy" id="147425"/>
    <lineage>
        <taxon>Eukaryota</taxon>
        <taxon>Viridiplantae</taxon>
        <taxon>Streptophyta</taxon>
        <taxon>Embryophyta</taxon>
        <taxon>Tracheophyta</taxon>
        <taxon>Spermatophyta</taxon>
        <taxon>Magnoliopsida</taxon>
        <taxon>eudicotyledons</taxon>
        <taxon>Gunneridae</taxon>
        <taxon>Pentapetalae</taxon>
        <taxon>asterids</taxon>
        <taxon>lamiids</taxon>
        <taxon>Solanales</taxon>
        <taxon>Solanaceae</taxon>
        <taxon>Solanoideae</taxon>
        <taxon>Solaneae</taxon>
        <taxon>Solanum</taxon>
    </lineage>
</organism>
<dbReference type="Proteomes" id="UP001371456">
    <property type="component" value="Unassembled WGS sequence"/>
</dbReference>
<keyword evidence="3" id="KW-1185">Reference proteome</keyword>
<dbReference type="PANTHER" id="PTHR33233">
    <property type="entry name" value="ENDONUCLEASE/EXONUCLEASE/PHOSPHATASE"/>
    <property type="match status" value="1"/>
</dbReference>
<evidence type="ECO:0000313" key="3">
    <source>
        <dbReference type="Proteomes" id="UP001371456"/>
    </source>
</evidence>
<name>A0AAN8T5T2_SOLBU</name>
<reference evidence="2 3" key="1">
    <citation type="submission" date="2024-02" db="EMBL/GenBank/DDBJ databases">
        <title>de novo genome assembly of Solanum bulbocastanum strain 11H21.</title>
        <authorList>
            <person name="Hosaka A.J."/>
        </authorList>
    </citation>
    <scope>NUCLEOTIDE SEQUENCE [LARGE SCALE GENOMIC DNA]</scope>
    <source>
        <tissue evidence="2">Young leaves</tissue>
    </source>
</reference>
<dbReference type="AlphaFoldDB" id="A0AAN8T5T2"/>
<feature type="region of interest" description="Disordered" evidence="1">
    <location>
        <begin position="182"/>
        <end position="219"/>
    </location>
</feature>
<accession>A0AAN8T5T2</accession>
<sequence>MARGWKKKEVPKQVVPPTRMESANLGYSQGMEVNQGNKPMERWPPLPSKEVTPKIVEVINQKSIWVVEINNRGVEASPNPNLVRESPTIVAIERYTAFEVNIVSKPKVLYSDPYMLNNKPIIVKDSLSRISSDLGFPLYADEFTTKVDRISFAIALMEMDVSGELPKKLKVEDPNGKVFEQKQNINAEIGGSKSTTETNKIVTETNEKGKEQKSEDAGT</sequence>
<feature type="compositionally biased region" description="Polar residues" evidence="1">
    <location>
        <begin position="182"/>
        <end position="204"/>
    </location>
</feature>
<protein>
    <submittedName>
        <fullName evidence="2">Uncharacterized protein</fullName>
    </submittedName>
</protein>
<gene>
    <name evidence="2" type="ORF">RDI58_022458</name>
</gene>
<evidence type="ECO:0000256" key="1">
    <source>
        <dbReference type="SAM" id="MobiDB-lite"/>
    </source>
</evidence>
<dbReference type="EMBL" id="JBANQN010000009">
    <property type="protein sequence ID" value="KAK6780274.1"/>
    <property type="molecule type" value="Genomic_DNA"/>
</dbReference>
<evidence type="ECO:0000313" key="2">
    <source>
        <dbReference type="EMBL" id="KAK6780274.1"/>
    </source>
</evidence>